<dbReference type="Proteomes" id="UP000544107">
    <property type="component" value="Unassembled WGS sequence"/>
</dbReference>
<name>A0A1Q8ZZK0_9HYPH</name>
<gene>
    <name evidence="2" type="ORF">BJF91_04885</name>
    <name evidence="1" type="ORF">GGQ71_001556</name>
</gene>
<reference evidence="2 3" key="1">
    <citation type="submission" date="2016-09" db="EMBL/GenBank/DDBJ databases">
        <title>Rhizobium oryziradicis sp. nov., isolated from the root of rice.</title>
        <authorList>
            <person name="Zhao J."/>
            <person name="Zhang X."/>
        </authorList>
    </citation>
    <scope>NUCLEOTIDE SEQUENCE [LARGE SCALE GENOMIC DNA]</scope>
    <source>
        <strain evidence="2 3">14971</strain>
    </source>
</reference>
<comment type="caution">
    <text evidence="2">The sequence shown here is derived from an EMBL/GenBank/DDBJ whole genome shotgun (WGS) entry which is preliminary data.</text>
</comment>
<reference evidence="1 4" key="2">
    <citation type="submission" date="2020-08" db="EMBL/GenBank/DDBJ databases">
        <title>Genomic Encyclopedia of Type Strains, Phase IV (KMG-IV): sequencing the most valuable type-strain genomes for metagenomic binning, comparative biology and taxonomic classification.</title>
        <authorList>
            <person name="Goeker M."/>
        </authorList>
    </citation>
    <scope>NUCLEOTIDE SEQUENCE [LARGE SCALE GENOMIC DNA]</scope>
    <source>
        <strain evidence="1 4">DSM 100021</strain>
    </source>
</reference>
<dbReference type="EMBL" id="MKIN01000027">
    <property type="protein sequence ID" value="OLP47717.1"/>
    <property type="molecule type" value="Genomic_DNA"/>
</dbReference>
<accession>A0A1Q8ZZK0</accession>
<dbReference type="EMBL" id="JACIED010000002">
    <property type="protein sequence ID" value="MBB4007293.1"/>
    <property type="molecule type" value="Genomic_DNA"/>
</dbReference>
<evidence type="ECO:0000313" key="2">
    <source>
        <dbReference type="EMBL" id="OLP47717.1"/>
    </source>
</evidence>
<sequence length="142" mass="16056">MIIHKFGLSDGFLGHRCIGILLLLVVSLLPGCGDDLEVKDAVGTFQSNHGHGVEVLDLNPDGTYVLTYRRDGAIIFTNSNRWTFERNKDGVAMITFYQFRFGYRDSSFSNRPALVGLEIERSFWGVPEMIVDPDLYFGYVKQ</sequence>
<protein>
    <submittedName>
        <fullName evidence="2">Uncharacterized protein</fullName>
    </submittedName>
</protein>
<evidence type="ECO:0000313" key="4">
    <source>
        <dbReference type="Proteomes" id="UP000544107"/>
    </source>
</evidence>
<keyword evidence="3" id="KW-1185">Reference proteome</keyword>
<evidence type="ECO:0000313" key="3">
    <source>
        <dbReference type="Proteomes" id="UP000185598"/>
    </source>
</evidence>
<dbReference type="AlphaFoldDB" id="A0A1Q8ZZK0"/>
<evidence type="ECO:0000313" key="1">
    <source>
        <dbReference type="EMBL" id="MBB4007293.1"/>
    </source>
</evidence>
<dbReference type="Proteomes" id="UP000185598">
    <property type="component" value="Unassembled WGS sequence"/>
</dbReference>
<proteinExistence type="predicted"/>
<dbReference type="OrthoDB" id="9920150at2"/>
<dbReference type="RefSeq" id="WP_075616893.1">
    <property type="nucleotide sequence ID" value="NZ_JACIED010000002.1"/>
</dbReference>
<dbReference type="STRING" id="887144.BJF91_04885"/>
<organism evidence="2 3">
    <name type="scientific">Allorhizobium taibaishanense</name>
    <dbReference type="NCBI Taxonomy" id="887144"/>
    <lineage>
        <taxon>Bacteria</taxon>
        <taxon>Pseudomonadati</taxon>
        <taxon>Pseudomonadota</taxon>
        <taxon>Alphaproteobacteria</taxon>
        <taxon>Hyphomicrobiales</taxon>
        <taxon>Rhizobiaceae</taxon>
        <taxon>Rhizobium/Agrobacterium group</taxon>
        <taxon>Allorhizobium</taxon>
    </lineage>
</organism>